<dbReference type="Pfam" id="PF00108">
    <property type="entry name" value="Thiolase_N"/>
    <property type="match status" value="1"/>
</dbReference>
<comment type="similarity">
    <text evidence="1">Belongs to the thiolase-like superfamily. Thiolase family.</text>
</comment>
<sequence length="100" mass="10125">KGIFIVAAKRTPFGTYGGKFAKTSALELQSVAAKAALAAGGVKPENVDSVVIGNVLMASASDGGFLPRHTLLRSGIPVDRPALGVNRLCGSGFQSIINGA</sequence>
<evidence type="ECO:0000313" key="5">
    <source>
        <dbReference type="EMBL" id="CAG2068163.1"/>
    </source>
</evidence>
<dbReference type="PANTHER" id="PTHR18919">
    <property type="entry name" value="ACETYL-COA C-ACYLTRANSFERASE"/>
    <property type="match status" value="1"/>
</dbReference>
<feature type="non-terminal residue" evidence="5">
    <location>
        <position position="1"/>
    </location>
</feature>
<feature type="non-terminal residue" evidence="5">
    <location>
        <position position="100"/>
    </location>
</feature>
<feature type="domain" description="Thiolase N-terminal" evidence="4">
    <location>
        <begin position="3"/>
        <end position="99"/>
    </location>
</feature>
<name>A0ABN7PK52_TIMPD</name>
<dbReference type="Proteomes" id="UP001153148">
    <property type="component" value="Unassembled WGS sequence"/>
</dbReference>
<accession>A0ABN7PK52</accession>
<dbReference type="Gene3D" id="3.40.47.10">
    <property type="match status" value="1"/>
</dbReference>
<organism evidence="5 6">
    <name type="scientific">Timema podura</name>
    <name type="common">Walking stick</name>
    <dbReference type="NCBI Taxonomy" id="61482"/>
    <lineage>
        <taxon>Eukaryota</taxon>
        <taxon>Metazoa</taxon>
        <taxon>Ecdysozoa</taxon>
        <taxon>Arthropoda</taxon>
        <taxon>Hexapoda</taxon>
        <taxon>Insecta</taxon>
        <taxon>Pterygota</taxon>
        <taxon>Neoptera</taxon>
        <taxon>Polyneoptera</taxon>
        <taxon>Phasmatodea</taxon>
        <taxon>Timematodea</taxon>
        <taxon>Timematoidea</taxon>
        <taxon>Timematidae</taxon>
        <taxon>Timema</taxon>
    </lineage>
</organism>
<dbReference type="SUPFAM" id="SSF53901">
    <property type="entry name" value="Thiolase-like"/>
    <property type="match status" value="1"/>
</dbReference>
<evidence type="ECO:0000256" key="2">
    <source>
        <dbReference type="ARBA" id="ARBA00022679"/>
    </source>
</evidence>
<protein>
    <recommendedName>
        <fullName evidence="4">Thiolase N-terminal domain-containing protein</fullName>
    </recommendedName>
</protein>
<evidence type="ECO:0000313" key="6">
    <source>
        <dbReference type="Proteomes" id="UP001153148"/>
    </source>
</evidence>
<dbReference type="PANTHER" id="PTHR18919:SF107">
    <property type="entry name" value="ACETYL-COA ACETYLTRANSFERASE, CYTOSOLIC"/>
    <property type="match status" value="1"/>
</dbReference>
<dbReference type="InterPro" id="IPR020616">
    <property type="entry name" value="Thiolase_N"/>
</dbReference>
<dbReference type="EMBL" id="CAJPIN010083476">
    <property type="protein sequence ID" value="CAG2068163.1"/>
    <property type="molecule type" value="Genomic_DNA"/>
</dbReference>
<gene>
    <name evidence="5" type="ORF">TPAB3V08_LOCUS15106</name>
</gene>
<evidence type="ECO:0000259" key="4">
    <source>
        <dbReference type="Pfam" id="PF00108"/>
    </source>
</evidence>
<keyword evidence="2" id="KW-0808">Transferase</keyword>
<dbReference type="InterPro" id="IPR016039">
    <property type="entry name" value="Thiolase-like"/>
</dbReference>
<evidence type="ECO:0000256" key="3">
    <source>
        <dbReference type="ARBA" id="ARBA00023315"/>
    </source>
</evidence>
<reference evidence="5" key="1">
    <citation type="submission" date="2021-03" db="EMBL/GenBank/DDBJ databases">
        <authorList>
            <person name="Tran Van P."/>
        </authorList>
    </citation>
    <scope>NUCLEOTIDE SEQUENCE</scope>
</reference>
<keyword evidence="3" id="KW-0012">Acyltransferase</keyword>
<evidence type="ECO:0000256" key="1">
    <source>
        <dbReference type="ARBA" id="ARBA00010982"/>
    </source>
</evidence>
<keyword evidence="6" id="KW-1185">Reference proteome</keyword>
<comment type="caution">
    <text evidence="5">The sequence shown here is derived from an EMBL/GenBank/DDBJ whole genome shotgun (WGS) entry which is preliminary data.</text>
</comment>
<proteinExistence type="inferred from homology"/>